<accession>A0A438D6M5</accession>
<name>A0A438D6M5_VITVI</name>
<protein>
    <recommendedName>
        <fullName evidence="3">DUF4283 domain-containing protein</fullName>
    </recommendedName>
</protein>
<evidence type="ECO:0000313" key="2">
    <source>
        <dbReference type="Proteomes" id="UP000288805"/>
    </source>
</evidence>
<reference evidence="1 2" key="1">
    <citation type="journal article" date="2018" name="PLoS Genet.">
        <title>Population sequencing reveals clonal diversity and ancestral inbreeding in the grapevine cultivar Chardonnay.</title>
        <authorList>
            <person name="Roach M.J."/>
            <person name="Johnson D.L."/>
            <person name="Bohlmann J."/>
            <person name="van Vuuren H.J."/>
            <person name="Jones S.J."/>
            <person name="Pretorius I.S."/>
            <person name="Schmidt S.A."/>
            <person name="Borneman A.R."/>
        </authorList>
    </citation>
    <scope>NUCLEOTIDE SEQUENCE [LARGE SCALE GENOMIC DNA]</scope>
    <source>
        <strain evidence="2">cv. Chardonnay</strain>
        <tissue evidence="1">Leaf</tissue>
    </source>
</reference>
<organism evidence="1 2">
    <name type="scientific">Vitis vinifera</name>
    <name type="common">Grape</name>
    <dbReference type="NCBI Taxonomy" id="29760"/>
    <lineage>
        <taxon>Eukaryota</taxon>
        <taxon>Viridiplantae</taxon>
        <taxon>Streptophyta</taxon>
        <taxon>Embryophyta</taxon>
        <taxon>Tracheophyta</taxon>
        <taxon>Spermatophyta</taxon>
        <taxon>Magnoliopsida</taxon>
        <taxon>eudicotyledons</taxon>
        <taxon>Gunneridae</taxon>
        <taxon>Pentapetalae</taxon>
        <taxon>rosids</taxon>
        <taxon>Vitales</taxon>
        <taxon>Vitaceae</taxon>
        <taxon>Viteae</taxon>
        <taxon>Vitis</taxon>
    </lineage>
</organism>
<evidence type="ECO:0008006" key="3">
    <source>
        <dbReference type="Google" id="ProtNLM"/>
    </source>
</evidence>
<comment type="caution">
    <text evidence="1">The sequence shown here is derived from an EMBL/GenBank/DDBJ whole genome shotgun (WGS) entry which is preliminary data.</text>
</comment>
<gene>
    <name evidence="1" type="ORF">CK203_097658</name>
</gene>
<evidence type="ECO:0000313" key="1">
    <source>
        <dbReference type="EMBL" id="RVW31160.1"/>
    </source>
</evidence>
<dbReference type="Proteomes" id="UP000288805">
    <property type="component" value="Unassembled WGS sequence"/>
</dbReference>
<proteinExistence type="predicted"/>
<dbReference type="EMBL" id="QGNW01001765">
    <property type="protein sequence ID" value="RVW31160.1"/>
    <property type="molecule type" value="Genomic_DNA"/>
</dbReference>
<sequence length="261" mass="28557">MLLKPILGKTFAEVVQLLRSKGKVVVRVEVREEDLSINLNKLVHCLVGFWNPNSARGDDLKSWGTQVAKIWGLKGKLGPGKIRKGVGKECGGFLAVDTQTEKLEELQWARILVKLNGEELPNVVEIRVEEDCYVLTLWWEEARDGGERRLLARGPGSVYRRDAGVDEWVGCPSVLIWSHDESLGKPLGGVQLLGGPFKPGPVEDTWSLILATGPVGLGPVLIASNEAGLRFNGLRSLKDSGWAKAKESNEESGLEECRGPS</sequence>
<dbReference type="AlphaFoldDB" id="A0A438D6M5"/>